<dbReference type="InterPro" id="IPR013126">
    <property type="entry name" value="Hsp_70_fam"/>
</dbReference>
<keyword evidence="3 6" id="KW-0067">ATP-binding</keyword>
<dbReference type="InterPro" id="IPR043129">
    <property type="entry name" value="ATPase_NBD"/>
</dbReference>
<evidence type="ECO:0000256" key="5">
    <source>
        <dbReference type="ARBA" id="ARBA00023186"/>
    </source>
</evidence>
<gene>
    <name evidence="8" type="ORF">JNB61_19735</name>
</gene>
<keyword evidence="2 6" id="KW-0547">Nucleotide-binding</keyword>
<dbReference type="Pfam" id="PF00012">
    <property type="entry name" value="HSP70"/>
    <property type="match status" value="1"/>
</dbReference>
<evidence type="ECO:0000313" key="8">
    <source>
        <dbReference type="EMBL" id="MBW9111999.1"/>
    </source>
</evidence>
<dbReference type="Proteomes" id="UP000777440">
    <property type="component" value="Unassembled WGS sequence"/>
</dbReference>
<keyword evidence="4" id="KW-0346">Stress response</keyword>
<feature type="compositionally biased region" description="Low complexity" evidence="7">
    <location>
        <begin position="419"/>
        <end position="432"/>
    </location>
</feature>
<keyword evidence="5" id="KW-0143">Chaperone</keyword>
<proteinExistence type="inferred from homology"/>
<feature type="region of interest" description="Disordered" evidence="7">
    <location>
        <begin position="404"/>
        <end position="628"/>
    </location>
</feature>
<feature type="compositionally biased region" description="Pro residues" evidence="7">
    <location>
        <begin position="610"/>
        <end position="628"/>
    </location>
</feature>
<feature type="compositionally biased region" description="Low complexity" evidence="7">
    <location>
        <begin position="510"/>
        <end position="609"/>
    </location>
</feature>
<feature type="compositionally biased region" description="Gly residues" evidence="7">
    <location>
        <begin position="495"/>
        <end position="509"/>
    </location>
</feature>
<reference evidence="8 9" key="1">
    <citation type="journal article" date="2021" name="MBio">
        <title>Poor Competitiveness of Bradyrhizobium in Pigeon Pea Root Colonization in Indian Soils.</title>
        <authorList>
            <person name="Chalasani D."/>
            <person name="Basu A."/>
            <person name="Pullabhotla S.V.S.R.N."/>
            <person name="Jorrin B."/>
            <person name="Neal A.L."/>
            <person name="Poole P.S."/>
            <person name="Podile A.R."/>
            <person name="Tkacz A."/>
        </authorList>
    </citation>
    <scope>NUCLEOTIDE SEQUENCE [LARGE SCALE GENOMIC DNA]</scope>
    <source>
        <strain evidence="8 9">HU12</strain>
    </source>
</reference>
<dbReference type="PRINTS" id="PR00301">
    <property type="entry name" value="HEATSHOCK70"/>
</dbReference>
<comment type="similarity">
    <text evidence="1 6">Belongs to the heat shock protein 70 family.</text>
</comment>
<evidence type="ECO:0000256" key="2">
    <source>
        <dbReference type="ARBA" id="ARBA00022741"/>
    </source>
</evidence>
<evidence type="ECO:0000313" key="9">
    <source>
        <dbReference type="Proteomes" id="UP000777440"/>
    </source>
</evidence>
<dbReference type="Gene3D" id="3.30.420.40">
    <property type="match status" value="2"/>
</dbReference>
<keyword evidence="9" id="KW-1185">Reference proteome</keyword>
<dbReference type="SUPFAM" id="SSF53067">
    <property type="entry name" value="Actin-like ATPase domain"/>
    <property type="match status" value="2"/>
</dbReference>
<evidence type="ECO:0000256" key="4">
    <source>
        <dbReference type="ARBA" id="ARBA00023016"/>
    </source>
</evidence>
<dbReference type="Gene3D" id="3.90.640.10">
    <property type="entry name" value="Actin, Chain A, domain 4"/>
    <property type="match status" value="1"/>
</dbReference>
<dbReference type="PANTHER" id="PTHR19375">
    <property type="entry name" value="HEAT SHOCK PROTEIN 70KDA"/>
    <property type="match status" value="1"/>
</dbReference>
<dbReference type="RefSeq" id="WP_220340722.1">
    <property type="nucleotide sequence ID" value="NZ_JAEUAX010000024.1"/>
</dbReference>
<protein>
    <submittedName>
        <fullName evidence="8">Hsp70 family protein</fullName>
    </submittedName>
</protein>
<dbReference type="EMBL" id="JAEUAX010000024">
    <property type="protein sequence ID" value="MBW9111999.1"/>
    <property type="molecule type" value="Genomic_DNA"/>
</dbReference>
<evidence type="ECO:0000256" key="1">
    <source>
        <dbReference type="ARBA" id="ARBA00007381"/>
    </source>
</evidence>
<evidence type="ECO:0000256" key="7">
    <source>
        <dbReference type="SAM" id="MobiDB-lite"/>
    </source>
</evidence>
<accession>A0ABS7I2V4</accession>
<feature type="compositionally biased region" description="Low complexity" evidence="7">
    <location>
        <begin position="452"/>
        <end position="494"/>
    </location>
</feature>
<evidence type="ECO:0000256" key="3">
    <source>
        <dbReference type="ARBA" id="ARBA00022840"/>
    </source>
</evidence>
<organism evidence="8 9">
    <name type="scientific">Microbacterium ureisolvens</name>
    <dbReference type="NCBI Taxonomy" id="2781186"/>
    <lineage>
        <taxon>Bacteria</taxon>
        <taxon>Bacillati</taxon>
        <taxon>Actinomycetota</taxon>
        <taxon>Actinomycetes</taxon>
        <taxon>Micrococcales</taxon>
        <taxon>Microbacteriaceae</taxon>
        <taxon>Microbacterium</taxon>
    </lineage>
</organism>
<evidence type="ECO:0000256" key="6">
    <source>
        <dbReference type="RuleBase" id="RU003322"/>
    </source>
</evidence>
<comment type="caution">
    <text evidence="8">The sequence shown here is derived from an EMBL/GenBank/DDBJ whole genome shotgun (WGS) entry which is preliminary data.</text>
</comment>
<dbReference type="InterPro" id="IPR018181">
    <property type="entry name" value="Heat_shock_70_CS"/>
</dbReference>
<name>A0ABS7I2V4_9MICO</name>
<dbReference type="PROSITE" id="PS01036">
    <property type="entry name" value="HSP70_3"/>
    <property type="match status" value="1"/>
</dbReference>
<sequence length="628" mass="63314">MATVVFVAEDGEMLFGDAAERRGVTQPERLIREFKRSIGDEIPIVVGGHAIPAEQLYARTVADVIEMVAEREGARPEGVILTHPAMWGPHRIGLVRSALEAVGVSDVAFITEPEAAARHYDASRNVDDGQILAVYDLGGGTFDCVVLRKEQASFDLVGEPVGIDNLGGADFDDAVLRHVLRTAEVPADVLQDASPDSRIALSQLRRECVDAKEALSFDSDAVIPVLLPGGRSSVRLTRAEFEGMIDDSLAKTIDALEDALEDAGIEPDQVESILLIGGSSRIPLVTQGLSERFGRPTAIDADPKSSIALGAAHTALIRAADVQLGVSAELAIFEGTPAAAAEIELAASPVERGIPAPIGPVAAASSAPSARHIVAIAGGAVVVAAAIVFGSTLTAGTGALNGFFTVSPEPTPEATTESAPDAGAPDAQPQAPESAAPVTEQPAPRGANPQRKGATPQKKTTTTTTTTADAAPAPRPTKGASPAPSTGTSSTGDSGSTGTGDSGGTGGTGTTDPGTTDPGTTDPGTTDPGTTDPGTTDPGTTDPGTTDPGTTDPGTTDPGTTDPGTTDPGTTDPGTTDPGTTDPGTTDPGTTDPGTTDPGTTDPGTQTPPADSPPPAEPAPTPTQEPLP</sequence>